<reference evidence="3" key="1">
    <citation type="submission" date="2018-05" db="EMBL/GenBank/DDBJ databases">
        <authorList>
            <person name="Lanie J.A."/>
            <person name="Ng W.-L."/>
            <person name="Kazmierczak K.M."/>
            <person name="Andrzejewski T.M."/>
            <person name="Davidsen T.M."/>
            <person name="Wayne K.J."/>
            <person name="Tettelin H."/>
            <person name="Glass J.I."/>
            <person name="Rusch D."/>
            <person name="Podicherti R."/>
            <person name="Tsui H.-C.T."/>
            <person name="Winkler M.E."/>
        </authorList>
    </citation>
    <scope>NUCLEOTIDE SEQUENCE</scope>
</reference>
<keyword evidence="2" id="KW-0812">Transmembrane</keyword>
<evidence type="ECO:0000313" key="3">
    <source>
        <dbReference type="EMBL" id="SVC97393.1"/>
    </source>
</evidence>
<dbReference type="EMBL" id="UINC01121912">
    <property type="protein sequence ID" value="SVC97393.1"/>
    <property type="molecule type" value="Genomic_DNA"/>
</dbReference>
<gene>
    <name evidence="3" type="ORF">METZ01_LOCUS350247</name>
</gene>
<evidence type="ECO:0000256" key="1">
    <source>
        <dbReference type="SAM" id="MobiDB-lite"/>
    </source>
</evidence>
<name>A0A382RI99_9ZZZZ</name>
<evidence type="ECO:0000256" key="2">
    <source>
        <dbReference type="SAM" id="Phobius"/>
    </source>
</evidence>
<dbReference type="AlphaFoldDB" id="A0A382RI99"/>
<keyword evidence="2" id="KW-1133">Transmembrane helix</keyword>
<keyword evidence="2" id="KW-0472">Membrane</keyword>
<feature type="region of interest" description="Disordered" evidence="1">
    <location>
        <begin position="88"/>
        <end position="114"/>
    </location>
</feature>
<accession>A0A382RI99</accession>
<feature type="non-terminal residue" evidence="3">
    <location>
        <position position="321"/>
    </location>
</feature>
<feature type="transmembrane region" description="Helical" evidence="2">
    <location>
        <begin position="157"/>
        <end position="174"/>
    </location>
</feature>
<organism evidence="3">
    <name type="scientific">marine metagenome</name>
    <dbReference type="NCBI Taxonomy" id="408172"/>
    <lineage>
        <taxon>unclassified sequences</taxon>
        <taxon>metagenomes</taxon>
        <taxon>ecological metagenomes</taxon>
    </lineage>
</organism>
<sequence>MGINRGDYAIIQIGHRRLDIVPMKIHDNEAYTPYGVFEASRDNMYMVKKQVISFFVLSEKHDKPAQKMPKQAEKMMFSLIKKKKWGRLGTINRPKPKHPKEPRKEAKEKKKNISLSSEKTLQQFKADDPAIFQTTVKELHESKTAVAEKLSDPLKKVIPIALIFGGVMGLMIVMSNAPMVIDKIAEVMGITPPKIVYLTPNEAAELGLDVANLPLAPDDEVSREQWCKNNPKECRLQGEALLEKQNNLALSMFGKKYTALSNDQQEEVVALCNMQSCGEPAPTTDEDTIIDTEIPALTMPADIVEYADTRGAVQVSYVVIA</sequence>
<proteinExistence type="predicted"/>
<protein>
    <submittedName>
        <fullName evidence="3">Uncharacterized protein</fullName>
    </submittedName>
</protein>